<dbReference type="PANTHER" id="PTHR10460:SF10">
    <property type="entry name" value="PROTEIN ABIL3"/>
    <property type="match status" value="1"/>
</dbReference>
<dbReference type="Gene3D" id="6.10.140.1620">
    <property type="match status" value="1"/>
</dbReference>
<gene>
    <name evidence="4" type="ORF">CKAN_00893100</name>
</gene>
<dbReference type="AlphaFoldDB" id="A0A443NP38"/>
<dbReference type="InterPro" id="IPR028457">
    <property type="entry name" value="ABI"/>
</dbReference>
<evidence type="ECO:0000313" key="4">
    <source>
        <dbReference type="EMBL" id="RWR80298.1"/>
    </source>
</evidence>
<comment type="similarity">
    <text evidence="1">Belongs to the ABI family.</text>
</comment>
<name>A0A443NP38_9MAGN</name>
<protein>
    <submittedName>
        <fullName evidence="4">Protein ABIL3-like protein</fullName>
    </submittedName>
</protein>
<feature type="compositionally biased region" description="Low complexity" evidence="3">
    <location>
        <begin position="211"/>
        <end position="226"/>
    </location>
</feature>
<dbReference type="PANTHER" id="PTHR10460">
    <property type="entry name" value="ABL INTERACTOR FAMILY MEMBER"/>
    <property type="match status" value="1"/>
</dbReference>
<evidence type="ECO:0000313" key="5">
    <source>
        <dbReference type="Proteomes" id="UP000283530"/>
    </source>
</evidence>
<comment type="caution">
    <text evidence="4">The sequence shown here is derived from an EMBL/GenBank/DDBJ whole genome shotgun (WGS) entry which is preliminary data.</text>
</comment>
<organism evidence="4 5">
    <name type="scientific">Cinnamomum micranthum f. kanehirae</name>
    <dbReference type="NCBI Taxonomy" id="337451"/>
    <lineage>
        <taxon>Eukaryota</taxon>
        <taxon>Viridiplantae</taxon>
        <taxon>Streptophyta</taxon>
        <taxon>Embryophyta</taxon>
        <taxon>Tracheophyta</taxon>
        <taxon>Spermatophyta</taxon>
        <taxon>Magnoliopsida</taxon>
        <taxon>Magnoliidae</taxon>
        <taxon>Laurales</taxon>
        <taxon>Lauraceae</taxon>
        <taxon>Cinnamomum</taxon>
    </lineage>
</organism>
<sequence length="307" mass="34311">MSSPSSLSLSQEASTYDDICMEQNLLFSDSLKDLKTLRTQLYSAAEYFEVSYTNDDHKETVANTLKDYAVRAIVNTVDHLGCASDKVNGLFDEKADEVAATELRVSCIEQKIQTCQAHNDREGISQQSLAIITPKYHKRYSLPAGESMSGSTQTLARQQSFSLDEMRKITRDTPSSFRKLCSPSPSPQPGTFLVADKRTVSPVPSPRLFRSRSMSSRPTTPNSSNTQRSTTPNPSQIQRTATLNSSNTQRLCPSEPQKSASMRLFNEKEGQKGADQYPSISKRLLKALLTRNKSKNDPMMYSYLDEY</sequence>
<keyword evidence="5" id="KW-1185">Reference proteome</keyword>
<feature type="region of interest" description="Disordered" evidence="3">
    <location>
        <begin position="143"/>
        <end position="258"/>
    </location>
</feature>
<comment type="function">
    <text evidence="2">Involved in regulation of actin and microtubule organization. Part of a WAVE complex that activates the Arp2/3 complex.</text>
</comment>
<evidence type="ECO:0000256" key="3">
    <source>
        <dbReference type="SAM" id="MobiDB-lite"/>
    </source>
</evidence>
<dbReference type="Proteomes" id="UP000283530">
    <property type="component" value="Unassembled WGS sequence"/>
</dbReference>
<feature type="compositionally biased region" description="Polar residues" evidence="3">
    <location>
        <begin position="148"/>
        <end position="162"/>
    </location>
</feature>
<dbReference type="OrthoDB" id="1927036at2759"/>
<evidence type="ECO:0000256" key="2">
    <source>
        <dbReference type="ARBA" id="ARBA00025223"/>
    </source>
</evidence>
<reference evidence="4 5" key="1">
    <citation type="journal article" date="2019" name="Nat. Plants">
        <title>Stout camphor tree genome fills gaps in understanding of flowering plant genome evolution.</title>
        <authorList>
            <person name="Chaw S.M."/>
            <person name="Liu Y.C."/>
            <person name="Wu Y.W."/>
            <person name="Wang H.Y."/>
            <person name="Lin C.I."/>
            <person name="Wu C.S."/>
            <person name="Ke H.M."/>
            <person name="Chang L.Y."/>
            <person name="Hsu C.Y."/>
            <person name="Yang H.T."/>
            <person name="Sudianto E."/>
            <person name="Hsu M.H."/>
            <person name="Wu K.P."/>
            <person name="Wang L.N."/>
            <person name="Leebens-Mack J.H."/>
            <person name="Tsai I.J."/>
        </authorList>
    </citation>
    <scope>NUCLEOTIDE SEQUENCE [LARGE SCALE GENOMIC DNA]</scope>
    <source>
        <strain evidence="5">cv. Chaw 1501</strain>
        <tissue evidence="4">Young leaves</tissue>
    </source>
</reference>
<evidence type="ECO:0000256" key="1">
    <source>
        <dbReference type="ARBA" id="ARBA00010020"/>
    </source>
</evidence>
<feature type="compositionally biased region" description="Polar residues" evidence="3">
    <location>
        <begin position="227"/>
        <end position="258"/>
    </location>
</feature>
<proteinExistence type="inferred from homology"/>
<dbReference type="EMBL" id="QPKB01000003">
    <property type="protein sequence ID" value="RWR80298.1"/>
    <property type="molecule type" value="Genomic_DNA"/>
</dbReference>
<accession>A0A443NP38</accession>